<proteinExistence type="predicted"/>
<gene>
    <name evidence="2" type="ORF">V2E24_02485</name>
</gene>
<name>A0ABU7MLM6_9BACT</name>
<accession>A0ABU7MLM6</accession>
<dbReference type="RefSeq" id="WP_330500847.1">
    <property type="nucleotide sequence ID" value="NZ_JAZDWZ010000007.1"/>
</dbReference>
<keyword evidence="3" id="KW-1185">Reference proteome</keyword>
<keyword evidence="1" id="KW-0472">Membrane</keyword>
<sequence>MGQYFIWILFGILLCVALGFLVYSFIKEKRNKKKLLKEKQEYAAKALEVFQKSIINFNEVIKVNKIYLDNFEVSIGDYKMPSINNAARKVIEGYIIDVDFQTYIIRNDDYKKFMSHVVNLKDTKSNNWIKKCTKDIEYFNNQLKFLTLDNVEQLSLEASKEIENEFVKETGKLVR</sequence>
<feature type="transmembrane region" description="Helical" evidence="1">
    <location>
        <begin position="6"/>
        <end position="26"/>
    </location>
</feature>
<evidence type="ECO:0000313" key="2">
    <source>
        <dbReference type="EMBL" id="MEE3928435.1"/>
    </source>
</evidence>
<organism evidence="2 3">
    <name type="scientific">Mycoplasmopsis ciconiae</name>
    <dbReference type="NCBI Taxonomy" id="561067"/>
    <lineage>
        <taxon>Bacteria</taxon>
        <taxon>Bacillati</taxon>
        <taxon>Mycoplasmatota</taxon>
        <taxon>Mycoplasmoidales</taxon>
        <taxon>Metamycoplasmataceae</taxon>
        <taxon>Mycoplasmopsis</taxon>
    </lineage>
</organism>
<dbReference type="Proteomes" id="UP001344817">
    <property type="component" value="Unassembled WGS sequence"/>
</dbReference>
<protein>
    <submittedName>
        <fullName evidence="2">Uncharacterized protein</fullName>
    </submittedName>
</protein>
<reference evidence="2" key="1">
    <citation type="submission" date="2024-01" db="EMBL/GenBank/DDBJ databases">
        <title>Genome sequence of Mycoplasma ciconiae type strain DSM 25251.</title>
        <authorList>
            <person name="Spergser J."/>
        </authorList>
    </citation>
    <scope>NUCLEOTIDE SEQUENCE [LARGE SCALE GENOMIC DNA]</scope>
    <source>
        <strain evidence="2">DSM 25251</strain>
    </source>
</reference>
<keyword evidence="1" id="KW-0812">Transmembrane</keyword>
<comment type="caution">
    <text evidence="2">The sequence shown here is derived from an EMBL/GenBank/DDBJ whole genome shotgun (WGS) entry which is preliminary data.</text>
</comment>
<evidence type="ECO:0000313" key="3">
    <source>
        <dbReference type="Proteomes" id="UP001344817"/>
    </source>
</evidence>
<evidence type="ECO:0000256" key="1">
    <source>
        <dbReference type="SAM" id="Phobius"/>
    </source>
</evidence>
<keyword evidence="1" id="KW-1133">Transmembrane helix</keyword>
<dbReference type="EMBL" id="JAZDWZ010000007">
    <property type="protein sequence ID" value="MEE3928435.1"/>
    <property type="molecule type" value="Genomic_DNA"/>
</dbReference>
<dbReference type="NCBIfam" id="NF045939">
    <property type="entry name" value="MHJ_0274_fam"/>
    <property type="match status" value="1"/>
</dbReference>